<evidence type="ECO:0000259" key="3">
    <source>
        <dbReference type="PROSITE" id="PS50921"/>
    </source>
</evidence>
<feature type="domain" description="ANTAR" evidence="3">
    <location>
        <begin position="167"/>
        <end position="228"/>
    </location>
</feature>
<evidence type="ECO:0000256" key="1">
    <source>
        <dbReference type="ARBA" id="ARBA00023015"/>
    </source>
</evidence>
<proteinExistence type="predicted"/>
<reference evidence="4 5" key="1">
    <citation type="submission" date="2018-05" db="EMBL/GenBank/DDBJ databases">
        <title>Evolution of GPA BGCs.</title>
        <authorList>
            <person name="Waglechner N."/>
            <person name="Wright G.D."/>
        </authorList>
    </citation>
    <scope>NUCLEOTIDE SEQUENCE [LARGE SCALE GENOMIC DNA]</scope>
    <source>
        <strain evidence="4 5">A82846</strain>
    </source>
</reference>
<dbReference type="Gene3D" id="1.10.10.10">
    <property type="entry name" value="Winged helix-like DNA-binding domain superfamily/Winged helix DNA-binding domain"/>
    <property type="match status" value="1"/>
</dbReference>
<evidence type="ECO:0000256" key="2">
    <source>
        <dbReference type="ARBA" id="ARBA00023163"/>
    </source>
</evidence>
<dbReference type="Pfam" id="PF03861">
    <property type="entry name" value="ANTAR"/>
    <property type="match status" value="1"/>
</dbReference>
<dbReference type="SMART" id="SM01012">
    <property type="entry name" value="ANTAR"/>
    <property type="match status" value="1"/>
</dbReference>
<accession>A0A428ZHI6</accession>
<gene>
    <name evidence="4" type="ORF">DMH04_10300</name>
</gene>
<organism evidence="4 5">
    <name type="scientific">Kibdelosporangium aridum</name>
    <dbReference type="NCBI Taxonomy" id="2030"/>
    <lineage>
        <taxon>Bacteria</taxon>
        <taxon>Bacillati</taxon>
        <taxon>Actinomycetota</taxon>
        <taxon>Actinomycetes</taxon>
        <taxon>Pseudonocardiales</taxon>
        <taxon>Pseudonocardiaceae</taxon>
        <taxon>Kibdelosporangium</taxon>
    </lineage>
</organism>
<dbReference type="RefSeq" id="WP_037263945.1">
    <property type="nucleotide sequence ID" value="NZ_QHKI01000006.1"/>
</dbReference>
<dbReference type="SMART" id="SM00065">
    <property type="entry name" value="GAF"/>
    <property type="match status" value="1"/>
</dbReference>
<dbReference type="PROSITE" id="PS50921">
    <property type="entry name" value="ANTAR"/>
    <property type="match status" value="1"/>
</dbReference>
<keyword evidence="2" id="KW-0804">Transcription</keyword>
<protein>
    <submittedName>
        <fullName evidence="4">ANTAR domain-containing protein</fullName>
    </submittedName>
</protein>
<dbReference type="InterPro" id="IPR029016">
    <property type="entry name" value="GAF-like_dom_sf"/>
</dbReference>
<dbReference type="InterPro" id="IPR012074">
    <property type="entry name" value="GAF_ANTAR"/>
</dbReference>
<dbReference type="AlphaFoldDB" id="A0A428ZHI6"/>
<comment type="caution">
    <text evidence="4">The sequence shown here is derived from an EMBL/GenBank/DDBJ whole genome shotgun (WGS) entry which is preliminary data.</text>
</comment>
<dbReference type="OrthoDB" id="3683444at2"/>
<keyword evidence="1" id="KW-0805">Transcription regulation</keyword>
<name>A0A428ZHI6_KIBAR</name>
<dbReference type="Proteomes" id="UP000287547">
    <property type="component" value="Unassembled WGS sequence"/>
</dbReference>
<dbReference type="InterPro" id="IPR036388">
    <property type="entry name" value="WH-like_DNA-bd_sf"/>
</dbReference>
<dbReference type="EMBL" id="QHKI01000006">
    <property type="protein sequence ID" value="RSM87420.1"/>
    <property type="molecule type" value="Genomic_DNA"/>
</dbReference>
<dbReference type="InterPro" id="IPR003018">
    <property type="entry name" value="GAF"/>
</dbReference>
<dbReference type="PIRSF" id="PIRSF036625">
    <property type="entry name" value="GAF_ANTAR"/>
    <property type="match status" value="1"/>
</dbReference>
<dbReference type="Gene3D" id="3.30.450.40">
    <property type="match status" value="1"/>
</dbReference>
<dbReference type="GO" id="GO:0003723">
    <property type="term" value="F:RNA binding"/>
    <property type="evidence" value="ECO:0007669"/>
    <property type="project" value="InterPro"/>
</dbReference>
<evidence type="ECO:0000313" key="4">
    <source>
        <dbReference type="EMBL" id="RSM87420.1"/>
    </source>
</evidence>
<sequence length="235" mass="25383">MTGLLDDVTEAMSALTTALENTTDTTEMLTAVCAEAIRAVPGADMASITIIDDRGGQTAASTDERAVEVDKAQYAAGDGPCLHATKTGQIVRLSLPTARELWPGFVATATRAGIGSYLAAPLRVDDHLSGAINLFGFDDHGFQKTDSKLLDLYTTVVTFGLRTTRRYQETRELADNLDIAMKSRAVIEQAKGILMATHRITQDQAMRRLIEHSQRTNTTLRQAAADLVRTASTPD</sequence>
<dbReference type="InterPro" id="IPR005561">
    <property type="entry name" value="ANTAR"/>
</dbReference>
<dbReference type="SUPFAM" id="SSF55781">
    <property type="entry name" value="GAF domain-like"/>
    <property type="match status" value="1"/>
</dbReference>
<dbReference type="Pfam" id="PF13185">
    <property type="entry name" value="GAF_2"/>
    <property type="match status" value="1"/>
</dbReference>
<evidence type="ECO:0000313" key="5">
    <source>
        <dbReference type="Proteomes" id="UP000287547"/>
    </source>
</evidence>